<reference evidence="3" key="1">
    <citation type="submission" date="2015-04" db="UniProtKB">
        <authorList>
            <consortium name="EnsemblPlants"/>
        </authorList>
    </citation>
    <scope>IDENTIFICATION</scope>
</reference>
<dbReference type="EnsemblPlants" id="OGLUM06G03560.5">
    <property type="protein sequence ID" value="OGLUM06G03560.5"/>
    <property type="gene ID" value="OGLUM06G03560"/>
</dbReference>
<reference evidence="3" key="2">
    <citation type="submission" date="2018-05" db="EMBL/GenBank/DDBJ databases">
        <title>OgluRS3 (Oryza glumaepatula Reference Sequence Version 3).</title>
        <authorList>
            <person name="Zhang J."/>
            <person name="Kudrna D."/>
            <person name="Lee S."/>
            <person name="Talag J."/>
            <person name="Welchert J."/>
            <person name="Wing R.A."/>
        </authorList>
    </citation>
    <scope>NUCLEOTIDE SEQUENCE [LARGE SCALE GENOMIC DNA]</scope>
</reference>
<dbReference type="HOGENOM" id="CLU_1410795_0_0_1"/>
<proteinExistence type="predicted"/>
<keyword evidence="2" id="KW-0472">Membrane</keyword>
<keyword evidence="2" id="KW-0812">Transmembrane</keyword>
<keyword evidence="4" id="KW-1185">Reference proteome</keyword>
<evidence type="ECO:0000256" key="2">
    <source>
        <dbReference type="SAM" id="Phobius"/>
    </source>
</evidence>
<dbReference type="Gramene" id="OGLUM06G03560.5">
    <property type="protein sequence ID" value="OGLUM06G03560.5"/>
    <property type="gene ID" value="OGLUM06G03560"/>
</dbReference>
<evidence type="ECO:0000313" key="4">
    <source>
        <dbReference type="Proteomes" id="UP000026961"/>
    </source>
</evidence>
<name>A0A0E0A564_9ORYZ</name>
<dbReference type="Proteomes" id="UP000026961">
    <property type="component" value="Chromosome 6"/>
</dbReference>
<keyword evidence="2" id="KW-1133">Transmembrane helix</keyword>
<feature type="region of interest" description="Disordered" evidence="1">
    <location>
        <begin position="128"/>
        <end position="156"/>
    </location>
</feature>
<feature type="region of interest" description="Disordered" evidence="1">
    <location>
        <begin position="61"/>
        <end position="88"/>
    </location>
</feature>
<sequence>MAEEEPKKNEGEMALLHARVGSRLHAVVRLGVAAMAAVLARPVLLRRVVVRRRVAVLLRRSRVPGHRGGREHEHGKRQRHQQPLQQSRHGWTMLTASRPTHLCTTMSNARKTTPTMTEPTPFILITDDGHRRRPAGAPPLSSAAGGGGGGVSAALSSSPAASRLKKLELLLLIGSCVMHVHGATALKSEVKRN</sequence>
<evidence type="ECO:0000313" key="3">
    <source>
        <dbReference type="EnsemblPlants" id="OGLUM06G03560.5"/>
    </source>
</evidence>
<dbReference type="AlphaFoldDB" id="A0A0E0A564"/>
<protein>
    <submittedName>
        <fullName evidence="3">Uncharacterized protein</fullName>
    </submittedName>
</protein>
<organism evidence="3">
    <name type="scientific">Oryza glumipatula</name>
    <dbReference type="NCBI Taxonomy" id="40148"/>
    <lineage>
        <taxon>Eukaryota</taxon>
        <taxon>Viridiplantae</taxon>
        <taxon>Streptophyta</taxon>
        <taxon>Embryophyta</taxon>
        <taxon>Tracheophyta</taxon>
        <taxon>Spermatophyta</taxon>
        <taxon>Magnoliopsida</taxon>
        <taxon>Liliopsida</taxon>
        <taxon>Poales</taxon>
        <taxon>Poaceae</taxon>
        <taxon>BOP clade</taxon>
        <taxon>Oryzoideae</taxon>
        <taxon>Oryzeae</taxon>
        <taxon>Oryzinae</taxon>
        <taxon>Oryza</taxon>
    </lineage>
</organism>
<accession>A0A0E0A564</accession>
<evidence type="ECO:0000256" key="1">
    <source>
        <dbReference type="SAM" id="MobiDB-lite"/>
    </source>
</evidence>
<feature type="transmembrane region" description="Helical" evidence="2">
    <location>
        <begin position="26"/>
        <end position="44"/>
    </location>
</feature>